<keyword evidence="2" id="KW-1185">Reference proteome</keyword>
<reference evidence="1" key="1">
    <citation type="submission" date="2020-08" db="EMBL/GenBank/DDBJ databases">
        <title>Multicomponent nature underlies the extraordinary mechanical properties of spider dragline silk.</title>
        <authorList>
            <person name="Kono N."/>
            <person name="Nakamura H."/>
            <person name="Mori M."/>
            <person name="Yoshida Y."/>
            <person name="Ohtoshi R."/>
            <person name="Malay A.D."/>
            <person name="Moran D.A.P."/>
            <person name="Tomita M."/>
            <person name="Numata K."/>
            <person name="Arakawa K."/>
        </authorList>
    </citation>
    <scope>NUCLEOTIDE SEQUENCE</scope>
</reference>
<evidence type="ECO:0000313" key="2">
    <source>
        <dbReference type="Proteomes" id="UP000887159"/>
    </source>
</evidence>
<name>A0A8X6STY6_TRICX</name>
<protein>
    <submittedName>
        <fullName evidence="1">Uncharacterized protein</fullName>
    </submittedName>
</protein>
<evidence type="ECO:0000313" key="1">
    <source>
        <dbReference type="EMBL" id="GFY18196.1"/>
    </source>
</evidence>
<proteinExistence type="predicted"/>
<comment type="caution">
    <text evidence="1">The sequence shown here is derived from an EMBL/GenBank/DDBJ whole genome shotgun (WGS) entry which is preliminary data.</text>
</comment>
<sequence length="138" mass="15348">MTRRKWCTHDFLAESQKLLERASISKDADLTPPAEGLSNISKYPGHLPDFTCYDGNPRNQGLVGVDGACVNKTSYGPRGRSLGRRSQASVVSNLPDPPNPSPWICCVQCTWHICAEMCRRSVMLEPHTSLYVGWNTLQ</sequence>
<dbReference type="EMBL" id="BMAU01021348">
    <property type="protein sequence ID" value="GFY18196.1"/>
    <property type="molecule type" value="Genomic_DNA"/>
</dbReference>
<gene>
    <name evidence="1" type="primary">NCL1_27348</name>
    <name evidence="1" type="ORF">TNCV_2046021</name>
</gene>
<accession>A0A8X6STY6</accession>
<organism evidence="1 2">
    <name type="scientific">Trichonephila clavipes</name>
    <name type="common">Golden silk orbweaver</name>
    <name type="synonym">Nephila clavipes</name>
    <dbReference type="NCBI Taxonomy" id="2585209"/>
    <lineage>
        <taxon>Eukaryota</taxon>
        <taxon>Metazoa</taxon>
        <taxon>Ecdysozoa</taxon>
        <taxon>Arthropoda</taxon>
        <taxon>Chelicerata</taxon>
        <taxon>Arachnida</taxon>
        <taxon>Araneae</taxon>
        <taxon>Araneomorphae</taxon>
        <taxon>Entelegynae</taxon>
        <taxon>Araneoidea</taxon>
        <taxon>Nephilidae</taxon>
        <taxon>Trichonephila</taxon>
    </lineage>
</organism>
<dbReference type="Proteomes" id="UP000887159">
    <property type="component" value="Unassembled WGS sequence"/>
</dbReference>
<dbReference type="AlphaFoldDB" id="A0A8X6STY6"/>